<proteinExistence type="inferred from homology"/>
<dbReference type="AlphaFoldDB" id="S7TWE4"/>
<dbReference type="GO" id="GO:0030643">
    <property type="term" value="P:intracellular phosphate ion homeostasis"/>
    <property type="evidence" value="ECO:0007669"/>
    <property type="project" value="InterPro"/>
</dbReference>
<evidence type="ECO:0000256" key="8">
    <source>
        <dbReference type="PIRNR" id="PIRNR003107"/>
    </source>
</evidence>
<dbReference type="OrthoDB" id="9814256at2"/>
<dbReference type="FunFam" id="1.20.58.220:FF:000004">
    <property type="entry name" value="Phosphate-specific transport system accessory protein PhoU"/>
    <property type="match status" value="1"/>
</dbReference>
<dbReference type="SUPFAM" id="SSF109755">
    <property type="entry name" value="PhoU-like"/>
    <property type="match status" value="1"/>
</dbReference>
<dbReference type="InterPro" id="IPR038078">
    <property type="entry name" value="PhoU-like_sf"/>
</dbReference>
<dbReference type="EMBL" id="ATHJ01000076">
    <property type="protein sequence ID" value="EPR41366.1"/>
    <property type="molecule type" value="Genomic_DNA"/>
</dbReference>
<protein>
    <recommendedName>
        <fullName evidence="8">Phosphate-specific transport system accessory protein PhoU</fullName>
    </recommendedName>
</protein>
<evidence type="ECO:0000256" key="4">
    <source>
        <dbReference type="ARBA" id="ARBA00022448"/>
    </source>
</evidence>
<keyword evidence="5 8" id="KW-0963">Cytoplasm</keyword>
<dbReference type="Gene3D" id="1.20.58.220">
    <property type="entry name" value="Phosphate transport system protein phou homolog 2, domain 2"/>
    <property type="match status" value="1"/>
</dbReference>
<evidence type="ECO:0000259" key="9">
    <source>
        <dbReference type="Pfam" id="PF01895"/>
    </source>
</evidence>
<dbReference type="GO" id="GO:0045936">
    <property type="term" value="P:negative regulation of phosphate metabolic process"/>
    <property type="evidence" value="ECO:0007669"/>
    <property type="project" value="InterPro"/>
</dbReference>
<evidence type="ECO:0000256" key="7">
    <source>
        <dbReference type="ARBA" id="ARBA00056181"/>
    </source>
</evidence>
<comment type="similarity">
    <text evidence="2 8">Belongs to the PhoU family.</text>
</comment>
<evidence type="ECO:0000313" key="10">
    <source>
        <dbReference type="EMBL" id="EPR41366.1"/>
    </source>
</evidence>
<dbReference type="PANTHER" id="PTHR42930:SF3">
    <property type="entry name" value="PHOSPHATE-SPECIFIC TRANSPORT SYSTEM ACCESSORY PROTEIN PHOU"/>
    <property type="match status" value="1"/>
</dbReference>
<keyword evidence="4 8" id="KW-0813">Transport</keyword>
<dbReference type="InterPro" id="IPR028366">
    <property type="entry name" value="PhoU"/>
</dbReference>
<evidence type="ECO:0000256" key="6">
    <source>
        <dbReference type="ARBA" id="ARBA00022592"/>
    </source>
</evidence>
<comment type="function">
    <text evidence="7 8">Plays a role in the regulation of phosphate uptake.</text>
</comment>
<organism evidence="10 11">
    <name type="scientific">Desulfococcus multivorans DSM 2059</name>
    <dbReference type="NCBI Taxonomy" id="1121405"/>
    <lineage>
        <taxon>Bacteria</taxon>
        <taxon>Pseudomonadati</taxon>
        <taxon>Thermodesulfobacteriota</taxon>
        <taxon>Desulfobacteria</taxon>
        <taxon>Desulfobacterales</taxon>
        <taxon>Desulfococcaceae</taxon>
        <taxon>Desulfococcus</taxon>
    </lineage>
</organism>
<evidence type="ECO:0000256" key="3">
    <source>
        <dbReference type="ARBA" id="ARBA00011738"/>
    </source>
</evidence>
<comment type="subunit">
    <text evidence="3 8">Homodimer.</text>
</comment>
<dbReference type="PATRIC" id="fig|1121405.3.peg.1686"/>
<sequence>MAKHFQKELEKLKKRVLGLGAQVEDRLRLAGRVIESRELFDAERIIKSDYLINEEEVEIEEECLKILALYQPVAVDLRFIIAVIKINSELERIADEATNIAHRLKKIIQCHDGCGISYDYGDLVRRVQAMLNKGLDAMINLDVDLAFKVLLLDDEVDNLHHEMYRRVMKDMLAFPGNVEYLMNKFLISRHLERIGDHATNIAEEVIYLVEGEIVRHKDY</sequence>
<dbReference type="GO" id="GO:0006817">
    <property type="term" value="P:phosphate ion transport"/>
    <property type="evidence" value="ECO:0007669"/>
    <property type="project" value="UniProtKB-KW"/>
</dbReference>
<dbReference type="InterPro" id="IPR026022">
    <property type="entry name" value="PhoU_dom"/>
</dbReference>
<comment type="subcellular location">
    <subcellularLocation>
        <location evidence="1 8">Cytoplasm</location>
    </subcellularLocation>
</comment>
<evidence type="ECO:0000256" key="2">
    <source>
        <dbReference type="ARBA" id="ARBA00008107"/>
    </source>
</evidence>
<keyword evidence="11" id="KW-1185">Reference proteome</keyword>
<accession>S7TWE4</accession>
<keyword evidence="6 8" id="KW-0592">Phosphate transport</keyword>
<gene>
    <name evidence="10" type="ORF">dsmv_2147</name>
</gene>
<dbReference type="RefSeq" id="WP_020876578.1">
    <property type="nucleotide sequence ID" value="NZ_ATHJ01000076.1"/>
</dbReference>
<reference evidence="10 11" key="1">
    <citation type="journal article" date="2013" name="Genome Announc.">
        <title>Draft genome sequences for three mercury-methylating, sulfate-reducing bacteria.</title>
        <authorList>
            <person name="Brown S.D."/>
            <person name="Hurt R.A.Jr."/>
            <person name="Gilmour C.C."/>
            <person name="Elias D.A."/>
        </authorList>
    </citation>
    <scope>NUCLEOTIDE SEQUENCE [LARGE SCALE GENOMIC DNA]</scope>
    <source>
        <strain evidence="10 11">DSM 2059</strain>
    </source>
</reference>
<evidence type="ECO:0000313" key="11">
    <source>
        <dbReference type="Proteomes" id="UP000014977"/>
    </source>
</evidence>
<evidence type="ECO:0000256" key="1">
    <source>
        <dbReference type="ARBA" id="ARBA00004496"/>
    </source>
</evidence>
<dbReference type="PANTHER" id="PTHR42930">
    <property type="entry name" value="PHOSPHATE-SPECIFIC TRANSPORT SYSTEM ACCESSORY PROTEIN PHOU"/>
    <property type="match status" value="1"/>
</dbReference>
<comment type="caution">
    <text evidence="10">The sequence shown here is derived from an EMBL/GenBank/DDBJ whole genome shotgun (WGS) entry which is preliminary data.</text>
</comment>
<dbReference type="Proteomes" id="UP000014977">
    <property type="component" value="Unassembled WGS sequence"/>
</dbReference>
<dbReference type="NCBIfam" id="TIGR02135">
    <property type="entry name" value="phoU_full"/>
    <property type="match status" value="1"/>
</dbReference>
<dbReference type="Pfam" id="PF01895">
    <property type="entry name" value="PhoU"/>
    <property type="match status" value="2"/>
</dbReference>
<dbReference type="GO" id="GO:0005737">
    <property type="term" value="C:cytoplasm"/>
    <property type="evidence" value="ECO:0007669"/>
    <property type="project" value="UniProtKB-SubCell"/>
</dbReference>
<feature type="domain" description="PhoU" evidence="9">
    <location>
        <begin position="19"/>
        <end position="103"/>
    </location>
</feature>
<evidence type="ECO:0000256" key="5">
    <source>
        <dbReference type="ARBA" id="ARBA00022490"/>
    </source>
</evidence>
<dbReference type="eggNOG" id="COG0704">
    <property type="taxonomic scope" value="Bacteria"/>
</dbReference>
<dbReference type="PIRSF" id="PIRSF003107">
    <property type="entry name" value="PhoU"/>
    <property type="match status" value="1"/>
</dbReference>
<dbReference type="STRING" id="897.B2D07_06340"/>
<name>S7TWE4_DESML</name>
<feature type="domain" description="PhoU" evidence="9">
    <location>
        <begin position="124"/>
        <end position="205"/>
    </location>
</feature>